<dbReference type="EMBL" id="JBBYAF010000007">
    <property type="protein sequence ID" value="MEL3971688.1"/>
    <property type="molecule type" value="Genomic_DNA"/>
</dbReference>
<dbReference type="Gene3D" id="3.20.20.80">
    <property type="entry name" value="Glycosidases"/>
    <property type="match status" value="1"/>
</dbReference>
<keyword evidence="4" id="KW-1185">Reference proteome</keyword>
<protein>
    <recommendedName>
        <fullName evidence="5">Lysozyme</fullName>
    </recommendedName>
</protein>
<feature type="compositionally biased region" description="Basic and acidic residues" evidence="1">
    <location>
        <begin position="117"/>
        <end position="137"/>
    </location>
</feature>
<evidence type="ECO:0000313" key="3">
    <source>
        <dbReference type="EMBL" id="MEL3971688.1"/>
    </source>
</evidence>
<feature type="signal peptide" evidence="2">
    <location>
        <begin position="1"/>
        <end position="32"/>
    </location>
</feature>
<gene>
    <name evidence="3" type="ORF">AAEO50_05280</name>
</gene>
<dbReference type="SUPFAM" id="SSF51445">
    <property type="entry name" value="(Trans)glycosidases"/>
    <property type="match status" value="1"/>
</dbReference>
<name>A0ABU9K9U3_9BACI</name>
<feature type="compositionally biased region" description="Basic and acidic residues" evidence="1">
    <location>
        <begin position="159"/>
        <end position="174"/>
    </location>
</feature>
<dbReference type="Proteomes" id="UP001389717">
    <property type="component" value="Unassembled WGS sequence"/>
</dbReference>
<sequence>MKHYLNTKKLVKSFVVPAVLSFGLITGGNVTAASGFEKGQGEPVKTLESHSDQVDQSGKNAEAPGRDVPAQSKAEEKAHSNTKEKEDTKQKEENKGQSKAESKKTEPVKPAQSETPAKADTDKSADLKQNAEERKLEAQSNAKAAKKPEQSAQPSGLNAEEKANNQRENEKENKSQASTHASETALENANENSAIFSHTDVLEDYLFGSDSATSANPEGQDFYIGKLGYGSLDQFDESTGSGIYFSSDRAEEASYVYGYWFLSGMQIAPEGLSPTEWGEEQAKLALENYEDMKRVYGSKVRSVIFIDVEPALSGMKEYDFINNQLIYSAFVNYLNEYGQGVTPGTYSSTWSWDVTMGSYSPDTPGAYWLAYYTGDLPSEAELTTSNPYWITFPGTDEQAQIWQYYGGFDDYNVASMLP</sequence>
<comment type="caution">
    <text evidence="3">The sequence shown here is derived from an EMBL/GenBank/DDBJ whole genome shotgun (WGS) entry which is preliminary data.</text>
</comment>
<feature type="chain" id="PRO_5045923558" description="Lysozyme" evidence="2">
    <location>
        <begin position="33"/>
        <end position="418"/>
    </location>
</feature>
<feature type="compositionally biased region" description="Polar residues" evidence="1">
    <location>
        <begin position="175"/>
        <end position="186"/>
    </location>
</feature>
<keyword evidence="2" id="KW-0732">Signal</keyword>
<dbReference type="RefSeq" id="WP_341981228.1">
    <property type="nucleotide sequence ID" value="NZ_JBBYAF010000007.1"/>
</dbReference>
<proteinExistence type="predicted"/>
<dbReference type="InterPro" id="IPR017853">
    <property type="entry name" value="GH"/>
</dbReference>
<feature type="region of interest" description="Disordered" evidence="1">
    <location>
        <begin position="33"/>
        <end position="186"/>
    </location>
</feature>
<reference evidence="3 4" key="1">
    <citation type="submission" date="2024-04" db="EMBL/GenBank/DDBJ databases">
        <title>Bacillus oryzaecorticis sp. nov., a moderately halophilic bacterium isolated from rice husks.</title>
        <authorList>
            <person name="Zhu H.-S."/>
        </authorList>
    </citation>
    <scope>NUCLEOTIDE SEQUENCE [LARGE SCALE GENOMIC DNA]</scope>
    <source>
        <strain evidence="3 4">ZC255</strain>
    </source>
</reference>
<accession>A0ABU9K9U3</accession>
<feature type="compositionally biased region" description="Basic and acidic residues" evidence="1">
    <location>
        <begin position="73"/>
        <end position="107"/>
    </location>
</feature>
<evidence type="ECO:0000256" key="1">
    <source>
        <dbReference type="SAM" id="MobiDB-lite"/>
    </source>
</evidence>
<evidence type="ECO:0008006" key="5">
    <source>
        <dbReference type="Google" id="ProtNLM"/>
    </source>
</evidence>
<evidence type="ECO:0000313" key="4">
    <source>
        <dbReference type="Proteomes" id="UP001389717"/>
    </source>
</evidence>
<organism evidence="3 4">
    <name type="scientific">Rossellomorea oryzaecorticis</name>
    <dbReference type="NCBI Taxonomy" id="1396505"/>
    <lineage>
        <taxon>Bacteria</taxon>
        <taxon>Bacillati</taxon>
        <taxon>Bacillota</taxon>
        <taxon>Bacilli</taxon>
        <taxon>Bacillales</taxon>
        <taxon>Bacillaceae</taxon>
        <taxon>Rossellomorea</taxon>
    </lineage>
</organism>
<evidence type="ECO:0000256" key="2">
    <source>
        <dbReference type="SAM" id="SignalP"/>
    </source>
</evidence>